<accession>A0ABN1QKC3</accession>
<proteinExistence type="predicted"/>
<gene>
    <name evidence="2" type="ORF">GCM10009560_57600</name>
</gene>
<dbReference type="Gene3D" id="2.60.120.10">
    <property type="entry name" value="Jelly Rolls"/>
    <property type="match status" value="1"/>
</dbReference>
<dbReference type="EMBL" id="BAAAHQ010000035">
    <property type="protein sequence ID" value="GAA0943868.1"/>
    <property type="molecule type" value="Genomic_DNA"/>
</dbReference>
<dbReference type="InterPro" id="IPR013096">
    <property type="entry name" value="Cupin_2"/>
</dbReference>
<comment type="caution">
    <text evidence="2">The sequence shown here is derived from an EMBL/GenBank/DDBJ whole genome shotgun (WGS) entry which is preliminary data.</text>
</comment>
<keyword evidence="3" id="KW-1185">Reference proteome</keyword>
<dbReference type="InterPro" id="IPR011051">
    <property type="entry name" value="RmlC_Cupin_sf"/>
</dbReference>
<dbReference type="InterPro" id="IPR014710">
    <property type="entry name" value="RmlC-like_jellyroll"/>
</dbReference>
<reference evidence="2 3" key="1">
    <citation type="journal article" date="2019" name="Int. J. Syst. Evol. Microbiol.">
        <title>The Global Catalogue of Microorganisms (GCM) 10K type strain sequencing project: providing services to taxonomists for standard genome sequencing and annotation.</title>
        <authorList>
            <consortium name="The Broad Institute Genomics Platform"/>
            <consortium name="The Broad Institute Genome Sequencing Center for Infectious Disease"/>
            <person name="Wu L."/>
            <person name="Ma J."/>
        </authorList>
    </citation>
    <scope>NUCLEOTIDE SEQUENCE [LARGE SCALE GENOMIC DNA]</scope>
    <source>
        <strain evidence="2 3">JCM 11136</strain>
    </source>
</reference>
<dbReference type="Pfam" id="PF07883">
    <property type="entry name" value="Cupin_2"/>
    <property type="match status" value="1"/>
</dbReference>
<name>A0ABN1QKC3_9ACTN</name>
<organism evidence="2 3">
    <name type="scientific">Nonomuraea longicatena</name>
    <dbReference type="NCBI Taxonomy" id="83682"/>
    <lineage>
        <taxon>Bacteria</taxon>
        <taxon>Bacillati</taxon>
        <taxon>Actinomycetota</taxon>
        <taxon>Actinomycetes</taxon>
        <taxon>Streptosporangiales</taxon>
        <taxon>Streptosporangiaceae</taxon>
        <taxon>Nonomuraea</taxon>
    </lineage>
</organism>
<dbReference type="RefSeq" id="WP_343953227.1">
    <property type="nucleotide sequence ID" value="NZ_BAAAHQ010000035.1"/>
</dbReference>
<dbReference type="Proteomes" id="UP001501578">
    <property type="component" value="Unassembled WGS sequence"/>
</dbReference>
<protein>
    <recommendedName>
        <fullName evidence="1">Cupin type-2 domain-containing protein</fullName>
    </recommendedName>
</protein>
<dbReference type="SUPFAM" id="SSF51182">
    <property type="entry name" value="RmlC-like cupins"/>
    <property type="match status" value="1"/>
</dbReference>
<evidence type="ECO:0000259" key="1">
    <source>
        <dbReference type="Pfam" id="PF07883"/>
    </source>
</evidence>
<feature type="domain" description="Cupin type-2" evidence="1">
    <location>
        <begin position="75"/>
        <end position="142"/>
    </location>
</feature>
<evidence type="ECO:0000313" key="3">
    <source>
        <dbReference type="Proteomes" id="UP001501578"/>
    </source>
</evidence>
<evidence type="ECO:0000313" key="2">
    <source>
        <dbReference type="EMBL" id="GAA0943868.1"/>
    </source>
</evidence>
<sequence length="256" mass="28618">MPVLVPATPRTALPQVVSISAGPADVSELNRIVRSGVRSYNEQFDEDAHLDEVIPKPWGHEYRAYVDDFFDFWTLHLEPAHETSMHVHPRKLTYLLCLAGRGVTATLNGDVGVSAGSILRIAPGAFHLTRNTGGEQLVLIEVEAPRNKLDLIRLADGYNRAGTSYESGSRPAEHPMRKVPYLPHARMRPSTPDGRFAFEIRTGMDVFYRRRDADLFYVPLCLSGVVLSDVEILTSLPGDGRRPNPDNYYLSITRNH</sequence>